<dbReference type="GO" id="GO:0019825">
    <property type="term" value="F:oxygen binding"/>
    <property type="evidence" value="ECO:0000318"/>
    <property type="project" value="GO_Central"/>
</dbReference>
<keyword evidence="10" id="KW-1185">Reference proteome</keyword>
<dbReference type="GO" id="GO:0015671">
    <property type="term" value="P:oxygen transport"/>
    <property type="evidence" value="ECO:0000318"/>
    <property type="project" value="GO_Central"/>
</dbReference>
<keyword evidence="3" id="KW-0408">Iron</keyword>
<dbReference type="CTD" id="20198307"/>
<reference evidence="9" key="3">
    <citation type="submission" date="2015-06" db="UniProtKB">
        <authorList>
            <consortium name="EnsemblMetazoa"/>
        </authorList>
    </citation>
    <scope>IDENTIFICATION</scope>
</reference>
<proteinExistence type="inferred from homology"/>
<accession>T1EP07</accession>
<evidence type="ECO:0000256" key="6">
    <source>
        <dbReference type="SAM" id="MobiDB-lite"/>
    </source>
</evidence>
<keyword evidence="4" id="KW-1015">Disulfide bond</keyword>
<feature type="region of interest" description="Disordered" evidence="6">
    <location>
        <begin position="313"/>
        <end position="357"/>
    </location>
</feature>
<dbReference type="InterPro" id="IPR012292">
    <property type="entry name" value="Globin/Proto"/>
</dbReference>
<evidence type="ECO:0000313" key="8">
    <source>
        <dbReference type="EMBL" id="ESO12828.1"/>
    </source>
</evidence>
<feature type="region of interest" description="Disordered" evidence="6">
    <location>
        <begin position="275"/>
        <end position="295"/>
    </location>
</feature>
<dbReference type="PANTHER" id="PTHR46458">
    <property type="entry name" value="BLR2807 PROTEIN"/>
    <property type="match status" value="1"/>
</dbReference>
<keyword evidence="1 5" id="KW-0349">Heme</keyword>
<dbReference type="HOGENOM" id="CLU_776781_0_0_1"/>
<keyword evidence="5" id="KW-0813">Transport</keyword>
<evidence type="ECO:0000256" key="4">
    <source>
        <dbReference type="ARBA" id="ARBA00023157"/>
    </source>
</evidence>
<feature type="compositionally biased region" description="Basic residues" evidence="6">
    <location>
        <begin position="275"/>
        <end position="294"/>
    </location>
</feature>
<name>T1EP07_HELRO</name>
<dbReference type="InterPro" id="IPR009050">
    <property type="entry name" value="Globin-like_sf"/>
</dbReference>
<evidence type="ECO:0000256" key="2">
    <source>
        <dbReference type="ARBA" id="ARBA00022723"/>
    </source>
</evidence>
<dbReference type="GeneID" id="20198307"/>
<dbReference type="InParanoid" id="T1EP07"/>
<dbReference type="InterPro" id="IPR000971">
    <property type="entry name" value="Globin"/>
</dbReference>
<dbReference type="SUPFAM" id="SSF46458">
    <property type="entry name" value="Globin-like"/>
    <property type="match status" value="1"/>
</dbReference>
<comment type="similarity">
    <text evidence="5">Belongs to the globin family.</text>
</comment>
<dbReference type="GO" id="GO:0001666">
    <property type="term" value="P:response to hypoxia"/>
    <property type="evidence" value="ECO:0000318"/>
    <property type="project" value="GO_Central"/>
</dbReference>
<dbReference type="GO" id="GO:0046872">
    <property type="term" value="F:metal ion binding"/>
    <property type="evidence" value="ECO:0007669"/>
    <property type="project" value="UniProtKB-KW"/>
</dbReference>
<reference evidence="8 10" key="2">
    <citation type="journal article" date="2013" name="Nature">
        <title>Insights into bilaterian evolution from three spiralian genomes.</title>
        <authorList>
            <person name="Simakov O."/>
            <person name="Marletaz F."/>
            <person name="Cho S.J."/>
            <person name="Edsinger-Gonzales E."/>
            <person name="Havlak P."/>
            <person name="Hellsten U."/>
            <person name="Kuo D.H."/>
            <person name="Larsson T."/>
            <person name="Lv J."/>
            <person name="Arendt D."/>
            <person name="Savage R."/>
            <person name="Osoegawa K."/>
            <person name="de Jong P."/>
            <person name="Grimwood J."/>
            <person name="Chapman J.A."/>
            <person name="Shapiro H."/>
            <person name="Aerts A."/>
            <person name="Otillar R.P."/>
            <person name="Terry A.Y."/>
            <person name="Boore J.L."/>
            <person name="Grigoriev I.V."/>
            <person name="Lindberg D.R."/>
            <person name="Seaver E.C."/>
            <person name="Weisblat D.A."/>
            <person name="Putnam N.H."/>
            <person name="Rokhsar D.S."/>
        </authorList>
    </citation>
    <scope>NUCLEOTIDE SEQUENCE</scope>
</reference>
<dbReference type="STRING" id="6412.T1EP07"/>
<dbReference type="GO" id="GO:0005344">
    <property type="term" value="F:oxygen carrier activity"/>
    <property type="evidence" value="ECO:0000318"/>
    <property type="project" value="GO_Central"/>
</dbReference>
<organism evidence="9 10">
    <name type="scientific">Helobdella robusta</name>
    <name type="common">Californian leech</name>
    <dbReference type="NCBI Taxonomy" id="6412"/>
    <lineage>
        <taxon>Eukaryota</taxon>
        <taxon>Metazoa</taxon>
        <taxon>Spiralia</taxon>
        <taxon>Lophotrochozoa</taxon>
        <taxon>Annelida</taxon>
        <taxon>Clitellata</taxon>
        <taxon>Hirudinea</taxon>
        <taxon>Rhynchobdellida</taxon>
        <taxon>Glossiphoniidae</taxon>
        <taxon>Helobdella</taxon>
    </lineage>
</organism>
<dbReference type="Proteomes" id="UP000015101">
    <property type="component" value="Unassembled WGS sequence"/>
</dbReference>
<gene>
    <name evidence="9" type="primary">20198307</name>
    <name evidence="8" type="ORF">HELRODRAFT_159415</name>
</gene>
<dbReference type="OrthoDB" id="6344802at2759"/>
<evidence type="ECO:0000313" key="10">
    <source>
        <dbReference type="Proteomes" id="UP000015101"/>
    </source>
</evidence>
<dbReference type="KEGG" id="hro:HELRODRAFT_159415"/>
<dbReference type="RefSeq" id="XP_009009548.1">
    <property type="nucleotide sequence ID" value="XM_009011300.1"/>
</dbReference>
<feature type="domain" description="Globin" evidence="7">
    <location>
        <begin position="72"/>
        <end position="221"/>
    </location>
</feature>
<dbReference type="EnsemblMetazoa" id="HelroT159415">
    <property type="protein sequence ID" value="HelroP159415"/>
    <property type="gene ID" value="HelroG159415"/>
</dbReference>
<dbReference type="EMBL" id="AMQM01000246">
    <property type="status" value="NOT_ANNOTATED_CDS"/>
    <property type="molecule type" value="Genomic_DNA"/>
</dbReference>
<keyword evidence="2" id="KW-0479">Metal-binding</keyword>
<dbReference type="PROSITE" id="PS01033">
    <property type="entry name" value="GLOBIN"/>
    <property type="match status" value="1"/>
</dbReference>
<dbReference type="InterPro" id="IPR050532">
    <property type="entry name" value="Globin-like_OT"/>
</dbReference>
<dbReference type="GO" id="GO:0020037">
    <property type="term" value="F:heme binding"/>
    <property type="evidence" value="ECO:0007669"/>
    <property type="project" value="InterPro"/>
</dbReference>
<dbReference type="AlphaFoldDB" id="T1EP07"/>
<dbReference type="Gene3D" id="1.10.490.10">
    <property type="entry name" value="Globins"/>
    <property type="match status" value="1"/>
</dbReference>
<evidence type="ECO:0000259" key="7">
    <source>
        <dbReference type="PROSITE" id="PS01033"/>
    </source>
</evidence>
<evidence type="ECO:0000256" key="5">
    <source>
        <dbReference type="RuleBase" id="RU000356"/>
    </source>
</evidence>
<dbReference type="Pfam" id="PF00042">
    <property type="entry name" value="Globin"/>
    <property type="match status" value="1"/>
</dbReference>
<reference evidence="10" key="1">
    <citation type="submission" date="2012-12" db="EMBL/GenBank/DDBJ databases">
        <authorList>
            <person name="Hellsten U."/>
            <person name="Grimwood J."/>
            <person name="Chapman J.A."/>
            <person name="Shapiro H."/>
            <person name="Aerts A."/>
            <person name="Otillar R.P."/>
            <person name="Terry A.Y."/>
            <person name="Boore J.L."/>
            <person name="Simakov O."/>
            <person name="Marletaz F."/>
            <person name="Cho S.-J."/>
            <person name="Edsinger-Gonzales E."/>
            <person name="Havlak P."/>
            <person name="Kuo D.-H."/>
            <person name="Larsson T."/>
            <person name="Lv J."/>
            <person name="Arendt D."/>
            <person name="Savage R."/>
            <person name="Osoegawa K."/>
            <person name="de Jong P."/>
            <person name="Lindberg D.R."/>
            <person name="Seaver E.C."/>
            <person name="Weisblat D.A."/>
            <person name="Putnam N.H."/>
            <person name="Grigoriev I.V."/>
            <person name="Rokhsar D.S."/>
        </authorList>
    </citation>
    <scope>NUCLEOTIDE SEQUENCE</scope>
</reference>
<evidence type="ECO:0000256" key="1">
    <source>
        <dbReference type="ARBA" id="ARBA00022617"/>
    </source>
</evidence>
<sequence>MNNTGKTTEDTTLQTSTEKQGVTLQVLEIFRNFCGCFNKKPTLFGNQVEPSQPISMPKAVITSRTDQPVVKHLTEGEIYNFEKIWKHVQKNLPEIGKNMFKELFTKNPALSEKFDKFRGMKGEALLESVALDVHGMVVMNTMDEMVSHMDEGSKFIEEILEEVGMSHARFGSQIKIDDFWELEDPLVNAIVKVTPGINQNALKLTRKVIRFIITGITKGFKDEWIKNGEILEKIDNKDPSTFSSFYSGSHKKPDLSEIIEKDMEEKIQTNEMLHHHHHGHHHHHHHGDHHRHRHHENELVMDSVSGVWSVASYSSNRKSSPSGHLSTATRKSEARNSTVSHLSGRSLAVTSPNQYHP</sequence>
<dbReference type="PANTHER" id="PTHR46458:SF5">
    <property type="entry name" value="GLOBIN FAMILY PROFILE DOMAIN-CONTAINING PROTEIN"/>
    <property type="match status" value="1"/>
</dbReference>
<evidence type="ECO:0000256" key="3">
    <source>
        <dbReference type="ARBA" id="ARBA00023004"/>
    </source>
</evidence>
<protein>
    <recommendedName>
        <fullName evidence="7">Globin domain-containing protein</fullName>
    </recommendedName>
</protein>
<dbReference type="EMBL" id="KB095811">
    <property type="protein sequence ID" value="ESO12828.1"/>
    <property type="molecule type" value="Genomic_DNA"/>
</dbReference>
<keyword evidence="5" id="KW-0561">Oxygen transport</keyword>
<evidence type="ECO:0000313" key="9">
    <source>
        <dbReference type="EnsemblMetazoa" id="HelroP159415"/>
    </source>
</evidence>